<evidence type="ECO:0000256" key="5">
    <source>
        <dbReference type="ARBA" id="ARBA00022723"/>
    </source>
</evidence>
<evidence type="ECO:0000313" key="15">
    <source>
        <dbReference type="EMBL" id="CDO51952.1"/>
    </source>
</evidence>
<dbReference type="STRING" id="1173061.A0A0J9X496"/>
<dbReference type="PANTHER" id="PTHR10615:SF161">
    <property type="entry name" value="HISTONE ACETYLTRANSFERASE KAT7"/>
    <property type="match status" value="1"/>
</dbReference>
<dbReference type="InterPro" id="IPR036388">
    <property type="entry name" value="WH-like_DNA-bd_sf"/>
</dbReference>
<evidence type="ECO:0000256" key="2">
    <source>
        <dbReference type="ARBA" id="ARBA00010107"/>
    </source>
</evidence>
<evidence type="ECO:0000256" key="13">
    <source>
        <dbReference type="SAM" id="MobiDB-lite"/>
    </source>
</evidence>
<evidence type="ECO:0000256" key="10">
    <source>
        <dbReference type="ARBA" id="ARBA00023242"/>
    </source>
</evidence>
<feature type="compositionally biased region" description="Low complexity" evidence="13">
    <location>
        <begin position="672"/>
        <end position="690"/>
    </location>
</feature>
<name>A0A0J9X496_GEOCN</name>
<keyword evidence="4" id="KW-0808">Transferase</keyword>
<feature type="compositionally biased region" description="Low complexity" evidence="13">
    <location>
        <begin position="571"/>
        <end position="596"/>
    </location>
</feature>
<keyword evidence="5" id="KW-0479">Metal-binding</keyword>
<dbReference type="EC" id="2.3.1.48" evidence="3 12"/>
<dbReference type="Proteomes" id="UP000242525">
    <property type="component" value="Unassembled WGS sequence"/>
</dbReference>
<dbReference type="InterPro" id="IPR040706">
    <property type="entry name" value="Zf-MYST"/>
</dbReference>
<keyword evidence="6" id="KW-0863">Zinc-finger</keyword>
<evidence type="ECO:0000313" key="16">
    <source>
        <dbReference type="Proteomes" id="UP000242525"/>
    </source>
</evidence>
<feature type="compositionally biased region" description="Low complexity" evidence="13">
    <location>
        <begin position="46"/>
        <end position="56"/>
    </location>
</feature>
<organism evidence="15 16">
    <name type="scientific">Geotrichum candidum</name>
    <name type="common">Oospora lactis</name>
    <name type="synonym">Dipodascus geotrichum</name>
    <dbReference type="NCBI Taxonomy" id="1173061"/>
    <lineage>
        <taxon>Eukaryota</taxon>
        <taxon>Fungi</taxon>
        <taxon>Dikarya</taxon>
        <taxon>Ascomycota</taxon>
        <taxon>Saccharomycotina</taxon>
        <taxon>Dipodascomycetes</taxon>
        <taxon>Dipodascales</taxon>
        <taxon>Dipodascaceae</taxon>
        <taxon>Geotrichum</taxon>
    </lineage>
</organism>
<dbReference type="OrthoDB" id="787137at2759"/>
<evidence type="ECO:0000256" key="7">
    <source>
        <dbReference type="ARBA" id="ARBA00022833"/>
    </source>
</evidence>
<feature type="compositionally biased region" description="Pro residues" evidence="13">
    <location>
        <begin position="550"/>
        <end position="561"/>
    </location>
</feature>
<keyword evidence="8" id="KW-0156">Chromatin regulator</keyword>
<dbReference type="InterPro" id="IPR050603">
    <property type="entry name" value="MYST_HAT"/>
</dbReference>
<feature type="domain" description="MYST-type HAT" evidence="14">
    <location>
        <begin position="200"/>
        <end position="550"/>
    </location>
</feature>
<dbReference type="Pfam" id="PF01853">
    <property type="entry name" value="MOZ_SAS"/>
    <property type="match status" value="1"/>
</dbReference>
<feature type="active site" description="Proton donor/acceptor" evidence="11">
    <location>
        <position position="387"/>
    </location>
</feature>
<dbReference type="Pfam" id="PF17772">
    <property type="entry name" value="zf-MYST"/>
    <property type="match status" value="1"/>
</dbReference>
<dbReference type="GO" id="GO:1990467">
    <property type="term" value="C:NuA3a histone acetyltransferase complex"/>
    <property type="evidence" value="ECO:0007669"/>
    <property type="project" value="TreeGrafter"/>
</dbReference>
<accession>A0A0J9X496</accession>
<comment type="catalytic activity">
    <reaction evidence="12">
        <text>L-lysyl-[protein] + acetyl-CoA = N(6)-acetyl-L-lysyl-[protein] + CoA + H(+)</text>
        <dbReference type="Rhea" id="RHEA:45948"/>
        <dbReference type="Rhea" id="RHEA-COMP:9752"/>
        <dbReference type="Rhea" id="RHEA-COMP:10731"/>
        <dbReference type="ChEBI" id="CHEBI:15378"/>
        <dbReference type="ChEBI" id="CHEBI:29969"/>
        <dbReference type="ChEBI" id="CHEBI:57287"/>
        <dbReference type="ChEBI" id="CHEBI:57288"/>
        <dbReference type="ChEBI" id="CHEBI:61930"/>
        <dbReference type="EC" id="2.3.1.48"/>
    </reaction>
</comment>
<feature type="region of interest" description="Disordered" evidence="13">
    <location>
        <begin position="1"/>
        <end position="25"/>
    </location>
</feature>
<dbReference type="GO" id="GO:0005634">
    <property type="term" value="C:nucleus"/>
    <property type="evidence" value="ECO:0007669"/>
    <property type="project" value="UniProtKB-SubCell"/>
</dbReference>
<comment type="subcellular location">
    <subcellularLocation>
        <location evidence="1 12">Nucleus</location>
    </subcellularLocation>
</comment>
<keyword evidence="10 12" id="KW-0539">Nucleus</keyword>
<evidence type="ECO:0000256" key="6">
    <source>
        <dbReference type="ARBA" id="ARBA00022771"/>
    </source>
</evidence>
<feature type="region of interest" description="Disordered" evidence="13">
    <location>
        <begin position="652"/>
        <end position="731"/>
    </location>
</feature>
<dbReference type="Gene3D" id="1.10.10.10">
    <property type="entry name" value="Winged helix-like DNA-binding domain superfamily/Winged helix DNA-binding domain"/>
    <property type="match status" value="1"/>
</dbReference>
<keyword evidence="7" id="KW-0862">Zinc</keyword>
<reference evidence="15" key="1">
    <citation type="submission" date="2014-03" db="EMBL/GenBank/DDBJ databases">
        <authorList>
            <person name="Casaregola S."/>
        </authorList>
    </citation>
    <scope>NUCLEOTIDE SEQUENCE [LARGE SCALE GENOMIC DNA]</scope>
    <source>
        <strain evidence="15">CLIB 918</strain>
    </source>
</reference>
<dbReference type="AlphaFoldDB" id="A0A0J9X496"/>
<comment type="caution">
    <text evidence="15">The sequence shown here is derived from an EMBL/GenBank/DDBJ whole genome shotgun (WGS) entry which is preliminary data.</text>
</comment>
<evidence type="ECO:0000256" key="4">
    <source>
        <dbReference type="ARBA" id="ARBA00022679"/>
    </source>
</evidence>
<evidence type="ECO:0000256" key="12">
    <source>
        <dbReference type="RuleBase" id="RU361211"/>
    </source>
</evidence>
<dbReference type="SUPFAM" id="SSF55729">
    <property type="entry name" value="Acyl-CoA N-acyltransferases (Nat)"/>
    <property type="match status" value="1"/>
</dbReference>
<feature type="compositionally biased region" description="Low complexity" evidence="13">
    <location>
        <begin position="701"/>
        <end position="710"/>
    </location>
</feature>
<proteinExistence type="inferred from homology"/>
<feature type="compositionally biased region" description="Polar residues" evidence="13">
    <location>
        <begin position="12"/>
        <end position="25"/>
    </location>
</feature>
<dbReference type="InterPro" id="IPR002717">
    <property type="entry name" value="HAT_MYST-type"/>
</dbReference>
<feature type="region of interest" description="Disordered" evidence="13">
    <location>
        <begin position="38"/>
        <end position="58"/>
    </location>
</feature>
<gene>
    <name evidence="15" type="ORF">BN980_GECA02s03464g</name>
</gene>
<dbReference type="PANTHER" id="PTHR10615">
    <property type="entry name" value="HISTONE ACETYLTRANSFERASE"/>
    <property type="match status" value="1"/>
</dbReference>
<keyword evidence="16" id="KW-1185">Reference proteome</keyword>
<dbReference type="Gene3D" id="3.30.60.60">
    <property type="entry name" value="N-acetyl transferase-like"/>
    <property type="match status" value="1"/>
</dbReference>
<evidence type="ECO:0000256" key="3">
    <source>
        <dbReference type="ARBA" id="ARBA00013184"/>
    </source>
</evidence>
<dbReference type="PROSITE" id="PS51726">
    <property type="entry name" value="MYST_HAT"/>
    <property type="match status" value="1"/>
</dbReference>
<protein>
    <recommendedName>
        <fullName evidence="3 12">Histone acetyltransferase</fullName>
        <ecNumber evidence="3 12">2.3.1.48</ecNumber>
    </recommendedName>
</protein>
<evidence type="ECO:0000256" key="11">
    <source>
        <dbReference type="PIRSR" id="PIRSR602717-51"/>
    </source>
</evidence>
<sequence length="731" mass="80984">MASKHKHRRIDSSTSHNHSGVVSTEHSASRFLVKINLNALPPPSGQQHQPQLVQQQKHPKNIRLRFKRNAISAPSSSTSTVTDGIYTQDHNHQLKVDLLECYQYDDPEVKETNNSSSDCEDDKDDLVPYRGVLSGPEASTDGRVPQPSDIKHFNDSYRRALKNSGLASSSTTSPSMRPYVAMKRAISAAVSLPPGTSPQSLLSQIKRIQIGSYEIDTWFTAPYPLEYSAMHEKLYLCEYCLKYMAGSHESKRHMLKCPLSDNPPGREIYRSAETGRLSVFEVDGAQATQFCQNLCLLAKMFLNSKTLYYDVPSFLFYILVENYDMTSTAKRQKRKIVGYFSKEKNQQEYNLSCILCMPTAQRKGYGHFLIDFSYLLSRVEGKPGTPEKPLSELGLLSYRSYWKTTICLVLREYLDSLRSANKAHNNNQKCENKTNIIPAGNGSNTNGQRPFKLSIQSLSQRTGMTPGDVVCALERLNFLVLVHQEPKPTPIINNPDSSGLTSRRSPFGVLKIKPPKYGIYIDETVVDAVISAWRAKGHETLDESRLIWSPPIPPPTVPDPITPANVNSRANGDNSTTTTNDNNNDTNNNTNENTANGQRGKADRQHTLASRSASTSKASSSPAGSTMSIYIDEVDNGFELLHSERTQEVIVDVSDDDENDEDLPDPEYQLPDTSSGSRSSSASTPSAPDRANNSDGGRGGRYSSSESPGPTRRPVSAGPSTTGKRLTRERT</sequence>
<dbReference type="InterPro" id="IPR016181">
    <property type="entry name" value="Acyl_CoA_acyltransferase"/>
</dbReference>
<feature type="region of interest" description="Disordered" evidence="13">
    <location>
        <begin position="545"/>
        <end position="625"/>
    </location>
</feature>
<dbReference type="GO" id="GO:0004402">
    <property type="term" value="F:histone acetyltransferase activity"/>
    <property type="evidence" value="ECO:0007669"/>
    <property type="project" value="InterPro"/>
</dbReference>
<dbReference type="EMBL" id="CCBN010000002">
    <property type="protein sequence ID" value="CDO51952.1"/>
    <property type="molecule type" value="Genomic_DNA"/>
</dbReference>
<dbReference type="Gene3D" id="3.40.630.30">
    <property type="match status" value="1"/>
</dbReference>
<dbReference type="GO" id="GO:0003682">
    <property type="term" value="F:chromatin binding"/>
    <property type="evidence" value="ECO:0007669"/>
    <property type="project" value="TreeGrafter"/>
</dbReference>
<comment type="similarity">
    <text evidence="2 12">Belongs to the MYST (SAS/MOZ) family.</text>
</comment>
<evidence type="ECO:0000256" key="1">
    <source>
        <dbReference type="ARBA" id="ARBA00004123"/>
    </source>
</evidence>
<keyword evidence="9" id="KW-0007">Acetylation</keyword>
<dbReference type="GO" id="GO:0006357">
    <property type="term" value="P:regulation of transcription by RNA polymerase II"/>
    <property type="evidence" value="ECO:0007669"/>
    <property type="project" value="TreeGrafter"/>
</dbReference>
<dbReference type="GO" id="GO:0008270">
    <property type="term" value="F:zinc ion binding"/>
    <property type="evidence" value="ECO:0007669"/>
    <property type="project" value="UniProtKB-KW"/>
</dbReference>
<feature type="compositionally biased region" description="Acidic residues" evidence="13">
    <location>
        <begin position="653"/>
        <end position="665"/>
    </location>
</feature>
<dbReference type="FunFam" id="3.30.60.60:FF:000001">
    <property type="entry name" value="Histone acetyltransferase"/>
    <property type="match status" value="1"/>
</dbReference>
<evidence type="ECO:0000256" key="9">
    <source>
        <dbReference type="ARBA" id="ARBA00022990"/>
    </source>
</evidence>
<evidence type="ECO:0000256" key="8">
    <source>
        <dbReference type="ARBA" id="ARBA00022853"/>
    </source>
</evidence>
<feature type="compositionally biased region" description="Low complexity" evidence="13">
    <location>
        <begin position="607"/>
        <end position="625"/>
    </location>
</feature>
<evidence type="ECO:0000259" key="14">
    <source>
        <dbReference type="PROSITE" id="PS51726"/>
    </source>
</evidence>
<dbReference type="GO" id="GO:0003712">
    <property type="term" value="F:transcription coregulator activity"/>
    <property type="evidence" value="ECO:0007669"/>
    <property type="project" value="TreeGrafter"/>
</dbReference>